<accession>A0A3S0KBV3</accession>
<dbReference type="CDD" id="cd16018">
    <property type="entry name" value="Enpp"/>
    <property type="match status" value="1"/>
</dbReference>
<keyword evidence="2" id="KW-1185">Reference proteome</keyword>
<dbReference type="InterPro" id="IPR017850">
    <property type="entry name" value="Alkaline_phosphatase_core_sf"/>
</dbReference>
<proteinExistence type="predicted"/>
<dbReference type="OrthoDB" id="9779418at2"/>
<dbReference type="GO" id="GO:0016787">
    <property type="term" value="F:hydrolase activity"/>
    <property type="evidence" value="ECO:0007669"/>
    <property type="project" value="UniProtKB-ARBA"/>
</dbReference>
<dbReference type="RefSeq" id="WP_126410496.1">
    <property type="nucleotide sequence ID" value="NZ_RXNT01000020.1"/>
</dbReference>
<dbReference type="PANTHER" id="PTHR10151:SF120">
    <property type="entry name" value="BIS(5'-ADENOSYL)-TRIPHOSPHATASE"/>
    <property type="match status" value="1"/>
</dbReference>
<dbReference type="Proteomes" id="UP000271374">
    <property type="component" value="Unassembled WGS sequence"/>
</dbReference>
<dbReference type="Pfam" id="PF01663">
    <property type="entry name" value="Phosphodiest"/>
    <property type="match status" value="1"/>
</dbReference>
<dbReference type="PANTHER" id="PTHR10151">
    <property type="entry name" value="ECTONUCLEOTIDE PYROPHOSPHATASE/PHOSPHODIESTERASE"/>
    <property type="match status" value="1"/>
</dbReference>
<dbReference type="EMBL" id="RXNT01000020">
    <property type="protein sequence ID" value="RTR27122.1"/>
    <property type="molecule type" value="Genomic_DNA"/>
</dbReference>
<dbReference type="AlphaFoldDB" id="A0A3S0KBV3"/>
<sequence length="438" mass="49223">MKALTKNMIVISFDCLSAFDYSLIETLPNFQRVFKNGSFSRNVETIYPSLTYPCHSTIVTGKYPKNHGVINNTLIQPGAVSPDWNWYRSAIKGTTLYDEAYKSNLTTAALLWPVTGKAKSIQYNLPEIFANRPWQNQIMVSLLNGTASYQWELNKLYGNVRNGLSQPELDDFVLESTVHTILTKKPNLLLVHFTDLDTMRHDYGVRSKEARDAIHRHDKRLGRILDALEDSGKYSETTIVILGDHAALDENKAVNLNVHFHDQNLLTLNSKGKIIDWKAYCKGCDGSAYIYLKDPEDIATKDKLKRILENLMAEPNNGIEKIITGEEAGKLGADPNCAFMIEAANGYYFIEDHLGEFIKEVTEENRSSNPKFLRACHGYSPDKEDYQTFFLASGKGVQPNEEIPSMGLIDIGPTLARLLGLDLGETDGQVIEQFILSV</sequence>
<name>A0A3S0KBV3_9BACI</name>
<comment type="caution">
    <text evidence="1">The sequence shown here is derived from an EMBL/GenBank/DDBJ whole genome shotgun (WGS) entry which is preliminary data.</text>
</comment>
<gene>
    <name evidence="1" type="ORF">EKG37_19755</name>
</gene>
<dbReference type="SUPFAM" id="SSF53649">
    <property type="entry name" value="Alkaline phosphatase-like"/>
    <property type="match status" value="1"/>
</dbReference>
<evidence type="ECO:0000313" key="2">
    <source>
        <dbReference type="Proteomes" id="UP000271374"/>
    </source>
</evidence>
<dbReference type="Gene3D" id="3.40.720.10">
    <property type="entry name" value="Alkaline Phosphatase, subunit A"/>
    <property type="match status" value="1"/>
</dbReference>
<evidence type="ECO:0000313" key="1">
    <source>
        <dbReference type="EMBL" id="RTR27122.1"/>
    </source>
</evidence>
<organism evidence="1 2">
    <name type="scientific">Bacillus yapensis</name>
    <dbReference type="NCBI Taxonomy" id="2492960"/>
    <lineage>
        <taxon>Bacteria</taxon>
        <taxon>Bacillati</taxon>
        <taxon>Bacillota</taxon>
        <taxon>Bacilli</taxon>
        <taxon>Bacillales</taxon>
        <taxon>Bacillaceae</taxon>
        <taxon>Bacillus</taxon>
    </lineage>
</organism>
<reference evidence="1 2" key="1">
    <citation type="submission" date="2018-12" db="EMBL/GenBank/DDBJ databases">
        <title>Bacillus yapensis draft genome sequence.</title>
        <authorList>
            <person name="Yu L."/>
            <person name="Xu X."/>
            <person name="Tang X."/>
        </authorList>
    </citation>
    <scope>NUCLEOTIDE SEQUENCE [LARGE SCALE GENOMIC DNA]</scope>
    <source>
        <strain evidence="1 2">XXST-01</strain>
    </source>
</reference>
<protein>
    <submittedName>
        <fullName evidence="1">Alkaline phosphatase family protein</fullName>
    </submittedName>
</protein>
<dbReference type="InterPro" id="IPR002591">
    <property type="entry name" value="Phosphodiest/P_Trfase"/>
</dbReference>